<reference evidence="8" key="1">
    <citation type="submission" date="2024-06" db="EMBL/GenBank/DDBJ databases">
        <title>The genome sequences of Kitasatospora sp. strain HUAS MG31.</title>
        <authorList>
            <person name="Mo P."/>
        </authorList>
    </citation>
    <scope>NUCLEOTIDE SEQUENCE</scope>
    <source>
        <strain evidence="8">HUAS MG31</strain>
    </source>
</reference>
<name>A0AAU8K639_9ACTN</name>
<evidence type="ECO:0000259" key="7">
    <source>
        <dbReference type="SMART" id="SM00148"/>
    </source>
</evidence>
<accession>A0AAU8K639</accession>
<dbReference type="PANTHER" id="PTHR13593:SF113">
    <property type="entry name" value="SI:DKEY-266F7.9"/>
    <property type="match status" value="1"/>
</dbReference>
<dbReference type="GO" id="GO:0004436">
    <property type="term" value="F:phosphatidylinositol diacylglycerol-lyase activity"/>
    <property type="evidence" value="ECO:0007669"/>
    <property type="project" value="UniProtKB-EC"/>
</dbReference>
<evidence type="ECO:0000313" key="8">
    <source>
        <dbReference type="EMBL" id="XCM82752.1"/>
    </source>
</evidence>
<evidence type="ECO:0000256" key="5">
    <source>
        <dbReference type="ARBA" id="ARBA00030782"/>
    </source>
</evidence>
<dbReference type="SMART" id="SM00148">
    <property type="entry name" value="PLCXc"/>
    <property type="match status" value="1"/>
</dbReference>
<dbReference type="Gene3D" id="3.20.20.190">
    <property type="entry name" value="Phosphatidylinositol (PI) phosphodiesterase"/>
    <property type="match status" value="1"/>
</dbReference>
<dbReference type="InterPro" id="IPR000909">
    <property type="entry name" value="PLipase_C_PInositol-sp_X_dom"/>
</dbReference>
<dbReference type="InterPro" id="IPR051057">
    <property type="entry name" value="PI-PLC_domain"/>
</dbReference>
<evidence type="ECO:0000256" key="2">
    <source>
        <dbReference type="ARBA" id="ARBA00012581"/>
    </source>
</evidence>
<dbReference type="PROSITE" id="PS50007">
    <property type="entry name" value="PIPLC_X_DOMAIN"/>
    <property type="match status" value="1"/>
</dbReference>
<feature type="signal peptide" evidence="6">
    <location>
        <begin position="1"/>
        <end position="30"/>
    </location>
</feature>
<protein>
    <recommendedName>
        <fullName evidence="3">1-phosphatidylinositol phosphodiesterase</fullName>
        <ecNumber evidence="2">4.6.1.13</ecNumber>
    </recommendedName>
    <alternativeName>
        <fullName evidence="4">Phosphatidylinositol diacylglycerol-lyase</fullName>
    </alternativeName>
    <alternativeName>
        <fullName evidence="5">Phosphatidylinositol-specific phospholipase C</fullName>
    </alternativeName>
</protein>
<dbReference type="GO" id="GO:0006629">
    <property type="term" value="P:lipid metabolic process"/>
    <property type="evidence" value="ECO:0007669"/>
    <property type="project" value="InterPro"/>
</dbReference>
<dbReference type="Pfam" id="PF00388">
    <property type="entry name" value="PI-PLC-X"/>
    <property type="match status" value="1"/>
</dbReference>
<dbReference type="PANTHER" id="PTHR13593">
    <property type="match status" value="1"/>
</dbReference>
<dbReference type="CDD" id="cd08586">
    <property type="entry name" value="PI-PLCc_BcPLC_like"/>
    <property type="match status" value="1"/>
</dbReference>
<dbReference type="RefSeq" id="WP_354643685.1">
    <property type="nucleotide sequence ID" value="NZ_CP159872.1"/>
</dbReference>
<dbReference type="EC" id="4.6.1.13" evidence="2"/>
<dbReference type="InterPro" id="IPR017946">
    <property type="entry name" value="PLC-like_Pdiesterase_TIM-brl"/>
</dbReference>
<organism evidence="8">
    <name type="scientific">Kitasatospora camelliae</name>
    <dbReference type="NCBI Taxonomy" id="3156397"/>
    <lineage>
        <taxon>Bacteria</taxon>
        <taxon>Bacillati</taxon>
        <taxon>Actinomycetota</taxon>
        <taxon>Actinomycetes</taxon>
        <taxon>Kitasatosporales</taxon>
        <taxon>Streptomycetaceae</taxon>
        <taxon>Kitasatospora</taxon>
    </lineage>
</organism>
<keyword evidence="6" id="KW-0732">Signal</keyword>
<dbReference type="PROSITE" id="PS51318">
    <property type="entry name" value="TAT"/>
    <property type="match status" value="1"/>
</dbReference>
<dbReference type="GO" id="GO:0008081">
    <property type="term" value="F:phosphoric diester hydrolase activity"/>
    <property type="evidence" value="ECO:0007669"/>
    <property type="project" value="InterPro"/>
</dbReference>
<evidence type="ECO:0000256" key="6">
    <source>
        <dbReference type="SAM" id="SignalP"/>
    </source>
</evidence>
<proteinExistence type="predicted"/>
<evidence type="ECO:0000256" key="4">
    <source>
        <dbReference type="ARBA" id="ARBA00030474"/>
    </source>
</evidence>
<dbReference type="KEGG" id="kcm:ABWK59_29480"/>
<dbReference type="AlphaFoldDB" id="A0AAU8K639"/>
<evidence type="ECO:0000256" key="3">
    <source>
        <dbReference type="ARBA" id="ARBA00019758"/>
    </source>
</evidence>
<evidence type="ECO:0000256" key="1">
    <source>
        <dbReference type="ARBA" id="ARBA00001316"/>
    </source>
</evidence>
<gene>
    <name evidence="8" type="ORF">ABWK59_29480</name>
</gene>
<dbReference type="EMBL" id="CP159872">
    <property type="protein sequence ID" value="XCM82752.1"/>
    <property type="molecule type" value="Genomic_DNA"/>
</dbReference>
<dbReference type="InterPro" id="IPR006311">
    <property type="entry name" value="TAT_signal"/>
</dbReference>
<sequence length="303" mass="33288">MHLTDTPISRRTFTRSLLATALAGTGALTAATPTPAVQLPSGADWLSTLPADSRLARLSIPGTHDSCALYGAPLAQTQTLSLPDQFAAGVRFLDIRCRAIDGVFAIHHGSVFQKIFFGDVLNQCQDFLYRHPGETVLMRVKQEYSGVPDADFGAIFAGYRNRWPGLFWTEDRIPQLGEVRGRVVLIADNSALPGIRWGGPRTDIEDDYDIGTIFELYSRKWPEVSAHLDAARAATDPQRLFLTFTSSSGWGLWPRQAADAITPRLTGHLSSLDPATRPVLGTVPMDFVTPDLLRRVWSLNFPA</sequence>
<feature type="chain" id="PRO_5043638999" description="1-phosphatidylinositol phosphodiesterase" evidence="6">
    <location>
        <begin position="31"/>
        <end position="303"/>
    </location>
</feature>
<dbReference type="SUPFAM" id="SSF51695">
    <property type="entry name" value="PLC-like phosphodiesterases"/>
    <property type="match status" value="1"/>
</dbReference>
<comment type="catalytic activity">
    <reaction evidence="1">
        <text>a 1,2-diacyl-sn-glycero-3-phospho-(1D-myo-inositol) = 1D-myo-inositol 1,2-cyclic phosphate + a 1,2-diacyl-sn-glycerol</text>
        <dbReference type="Rhea" id="RHEA:17093"/>
        <dbReference type="ChEBI" id="CHEBI:17815"/>
        <dbReference type="ChEBI" id="CHEBI:57880"/>
        <dbReference type="ChEBI" id="CHEBI:58484"/>
        <dbReference type="EC" id="4.6.1.13"/>
    </reaction>
</comment>
<feature type="domain" description="Phosphatidylinositol-specific phospholipase C X" evidence="7">
    <location>
        <begin position="55"/>
        <end position="188"/>
    </location>
</feature>